<evidence type="ECO:0000313" key="2">
    <source>
        <dbReference type="EMBL" id="MDR6723419.1"/>
    </source>
</evidence>
<gene>
    <name evidence="2" type="ORF">J2W91_001871</name>
</gene>
<evidence type="ECO:0008006" key="4">
    <source>
        <dbReference type="Google" id="ProtNLM"/>
    </source>
</evidence>
<comment type="caution">
    <text evidence="2">The sequence shown here is derived from an EMBL/GenBank/DDBJ whole genome shotgun (WGS) entry which is preliminary data.</text>
</comment>
<evidence type="ECO:0000313" key="3">
    <source>
        <dbReference type="Proteomes" id="UP001254832"/>
    </source>
</evidence>
<accession>A0AAP5H3L3</accession>
<dbReference type="EMBL" id="JAVDTR010000004">
    <property type="protein sequence ID" value="MDR6723419.1"/>
    <property type="molecule type" value="Genomic_DNA"/>
</dbReference>
<organism evidence="2 3">
    <name type="scientific">Paenibacillus amylolyticus</name>
    <dbReference type="NCBI Taxonomy" id="1451"/>
    <lineage>
        <taxon>Bacteria</taxon>
        <taxon>Bacillati</taxon>
        <taxon>Bacillota</taxon>
        <taxon>Bacilli</taxon>
        <taxon>Bacillales</taxon>
        <taxon>Paenibacillaceae</taxon>
        <taxon>Paenibacillus</taxon>
    </lineage>
</organism>
<keyword evidence="1" id="KW-0472">Membrane</keyword>
<dbReference type="Proteomes" id="UP001254832">
    <property type="component" value="Unassembled WGS sequence"/>
</dbReference>
<protein>
    <recommendedName>
        <fullName evidence="4">DUF3139 domain-containing protein</fullName>
    </recommendedName>
</protein>
<feature type="transmembrane region" description="Helical" evidence="1">
    <location>
        <begin position="12"/>
        <end position="30"/>
    </location>
</feature>
<evidence type="ECO:0000256" key="1">
    <source>
        <dbReference type="SAM" id="Phobius"/>
    </source>
</evidence>
<dbReference type="RefSeq" id="WP_056701522.1">
    <property type="nucleotide sequence ID" value="NZ_JAVDTR010000004.1"/>
</dbReference>
<dbReference type="AlphaFoldDB" id="A0AAP5H3L3"/>
<reference evidence="2" key="1">
    <citation type="submission" date="2023-07" db="EMBL/GenBank/DDBJ databases">
        <title>Sorghum-associated microbial communities from plants grown in Nebraska, USA.</title>
        <authorList>
            <person name="Schachtman D."/>
        </authorList>
    </citation>
    <scope>NUCLEOTIDE SEQUENCE</scope>
    <source>
        <strain evidence="2">BE80</strain>
    </source>
</reference>
<proteinExistence type="predicted"/>
<name>A0AAP5H3L3_PAEAM</name>
<sequence>MTKKWGEVTRILKSGLIVVAIIIMASVTWYNSYQKDMRELEERLRTHLIVEQGMDEKRIVSIEARRSKMPMYPVVVQFNDTPQEYIYVFRTDQWIQLTPEP</sequence>
<keyword evidence="1" id="KW-1133">Transmembrane helix</keyword>
<keyword evidence="1" id="KW-0812">Transmembrane</keyword>